<dbReference type="InterPro" id="IPR048279">
    <property type="entry name" value="MdtK-like"/>
</dbReference>
<keyword evidence="6" id="KW-0050">Antiport</keyword>
<proteinExistence type="inferred from homology"/>
<feature type="transmembrane region" description="Helical" evidence="13">
    <location>
        <begin position="14"/>
        <end position="38"/>
    </location>
</feature>
<feature type="transmembrane region" description="Helical" evidence="13">
    <location>
        <begin position="93"/>
        <end position="114"/>
    </location>
</feature>
<dbReference type="AlphaFoldDB" id="A0A1Y4T5L1"/>
<dbReference type="NCBIfam" id="TIGR00797">
    <property type="entry name" value="matE"/>
    <property type="match status" value="1"/>
</dbReference>
<dbReference type="Pfam" id="PF01554">
    <property type="entry name" value="MatE"/>
    <property type="match status" value="2"/>
</dbReference>
<keyword evidence="9 13" id="KW-1133">Transmembrane helix</keyword>
<keyword evidence="11 13" id="KW-0472">Membrane</keyword>
<comment type="subcellular location">
    <subcellularLocation>
        <location evidence="2">Cell membrane</location>
        <topology evidence="2">Multi-pass membrane protein</topology>
    </subcellularLocation>
</comment>
<dbReference type="PANTHER" id="PTHR43298">
    <property type="entry name" value="MULTIDRUG RESISTANCE PROTEIN NORM-RELATED"/>
    <property type="match status" value="1"/>
</dbReference>
<sequence>MLDKIKRYIGPRKFYQYVFSMAIPLGFQQLISSCMGIVDSLMVSWIGQVTAVGTAVQIETLCTSVSWGSAAGVGIFSVQFFGAKDFTSFKKSFGLSVLLALISGLFWFSVASFFGKVILQFYISDASVIQNGLAYLNIAKFSYFPLALSFVFNMTYRNINRPKVPLIIGIIAMIMNIVVNYVLIFGLYGFPRMGIQGAAMGTCIAQMSSLCIHVLYAYQTKQPFIGSFQEMFTFDRYFIQPILQKTQSIVFNELLFGFGSTLFIKAFGALGTRSMDAYYVGEKISNVFYAFANGFSNAVAAIVGYSLGYGDGHKAKEEGDYLMTLATAMSVVCLIFIYFGSPLFVQIFDLTHPQVIQEAILIVKVFALRIALRFFIVIVFSSLRAGGDSKVLTLLDSGLMWSVGIPLAFISVHIFQIQSIAIVFLICQLEQIVRVILGIKRYQTGKWIVNLTTYVHDSIK</sequence>
<feature type="transmembrane region" description="Helical" evidence="13">
    <location>
        <begin position="321"/>
        <end position="339"/>
    </location>
</feature>
<evidence type="ECO:0000256" key="8">
    <source>
        <dbReference type="ARBA" id="ARBA00022692"/>
    </source>
</evidence>
<evidence type="ECO:0000256" key="6">
    <source>
        <dbReference type="ARBA" id="ARBA00022449"/>
    </source>
</evidence>
<gene>
    <name evidence="14" type="ORF">B5E75_01585</name>
</gene>
<evidence type="ECO:0000313" key="14">
    <source>
        <dbReference type="EMBL" id="OUQ36243.1"/>
    </source>
</evidence>
<feature type="transmembrane region" description="Helical" evidence="13">
    <location>
        <begin position="287"/>
        <end position="309"/>
    </location>
</feature>
<evidence type="ECO:0000256" key="1">
    <source>
        <dbReference type="ARBA" id="ARBA00003408"/>
    </source>
</evidence>
<evidence type="ECO:0000256" key="10">
    <source>
        <dbReference type="ARBA" id="ARBA00023065"/>
    </source>
</evidence>
<comment type="similarity">
    <text evidence="3">Belongs to the multi antimicrobial extrusion (MATE) (TC 2.A.66.1) family.</text>
</comment>
<dbReference type="PANTHER" id="PTHR43298:SF2">
    <property type="entry name" value="FMN_FAD EXPORTER YEEO-RELATED"/>
    <property type="match status" value="1"/>
</dbReference>
<evidence type="ECO:0000256" key="4">
    <source>
        <dbReference type="ARBA" id="ARBA00020268"/>
    </source>
</evidence>
<evidence type="ECO:0000256" key="2">
    <source>
        <dbReference type="ARBA" id="ARBA00004651"/>
    </source>
</evidence>
<feature type="transmembrane region" description="Helical" evidence="13">
    <location>
        <begin position="392"/>
        <end position="414"/>
    </location>
</feature>
<keyword evidence="7" id="KW-1003">Cell membrane</keyword>
<evidence type="ECO:0000256" key="5">
    <source>
        <dbReference type="ARBA" id="ARBA00022448"/>
    </source>
</evidence>
<keyword evidence="15" id="KW-1185">Reference proteome</keyword>
<dbReference type="OrthoDB" id="9780160at2"/>
<dbReference type="GO" id="GO:0006811">
    <property type="term" value="P:monoatomic ion transport"/>
    <property type="evidence" value="ECO:0007669"/>
    <property type="project" value="UniProtKB-KW"/>
</dbReference>
<evidence type="ECO:0000256" key="3">
    <source>
        <dbReference type="ARBA" id="ARBA00010199"/>
    </source>
</evidence>
<protein>
    <recommendedName>
        <fullName evidence="4">Probable multidrug resistance protein NorM</fullName>
    </recommendedName>
    <alternativeName>
        <fullName evidence="12">Multidrug-efflux transporter</fullName>
    </alternativeName>
</protein>
<reference evidence="14 15" key="1">
    <citation type="journal article" date="2018" name="BMC Genomics">
        <title>Whole genome sequencing and function prediction of 133 gut anaerobes isolated from chicken caecum in pure cultures.</title>
        <authorList>
            <person name="Medvecky M."/>
            <person name="Cejkova D."/>
            <person name="Polansky O."/>
            <person name="Karasova D."/>
            <person name="Kubasova T."/>
            <person name="Cizek A."/>
            <person name="Rychlik I."/>
        </authorList>
    </citation>
    <scope>NUCLEOTIDE SEQUENCE [LARGE SCALE GENOMIC DNA]</scope>
    <source>
        <strain evidence="14 15">An13</strain>
    </source>
</reference>
<evidence type="ECO:0000313" key="15">
    <source>
        <dbReference type="Proteomes" id="UP000195305"/>
    </source>
</evidence>
<evidence type="ECO:0000256" key="7">
    <source>
        <dbReference type="ARBA" id="ARBA00022475"/>
    </source>
</evidence>
<evidence type="ECO:0000256" key="9">
    <source>
        <dbReference type="ARBA" id="ARBA00022989"/>
    </source>
</evidence>
<dbReference type="Proteomes" id="UP000195305">
    <property type="component" value="Unassembled WGS sequence"/>
</dbReference>
<comment type="caution">
    <text evidence="14">The sequence shown here is derived from an EMBL/GenBank/DDBJ whole genome shotgun (WGS) entry which is preliminary data.</text>
</comment>
<keyword evidence="5" id="KW-0813">Transport</keyword>
<dbReference type="GO" id="GO:0042910">
    <property type="term" value="F:xenobiotic transmembrane transporter activity"/>
    <property type="evidence" value="ECO:0007669"/>
    <property type="project" value="InterPro"/>
</dbReference>
<evidence type="ECO:0000256" key="11">
    <source>
        <dbReference type="ARBA" id="ARBA00023136"/>
    </source>
</evidence>
<dbReference type="PIRSF" id="PIRSF006603">
    <property type="entry name" value="DinF"/>
    <property type="match status" value="1"/>
</dbReference>
<feature type="transmembrane region" description="Helical" evidence="13">
    <location>
        <begin position="359"/>
        <end position="380"/>
    </location>
</feature>
<feature type="transmembrane region" description="Helical" evidence="13">
    <location>
        <begin position="249"/>
        <end position="267"/>
    </location>
</feature>
<organism evidence="14 15">
    <name type="scientific">Massilimicrobiota timonensis</name>
    <dbReference type="NCBI Taxonomy" id="1776392"/>
    <lineage>
        <taxon>Bacteria</taxon>
        <taxon>Bacillati</taxon>
        <taxon>Bacillota</taxon>
        <taxon>Erysipelotrichia</taxon>
        <taxon>Erysipelotrichales</taxon>
        <taxon>Erysipelotrichaceae</taxon>
        <taxon>Massilimicrobiota</taxon>
    </lineage>
</organism>
<feature type="transmembrane region" description="Helical" evidence="13">
    <location>
        <begin position="58"/>
        <end position="81"/>
    </location>
</feature>
<dbReference type="InterPro" id="IPR002528">
    <property type="entry name" value="MATE_fam"/>
</dbReference>
<name>A0A1Y4T5L1_9FIRM</name>
<dbReference type="GO" id="GO:0005886">
    <property type="term" value="C:plasma membrane"/>
    <property type="evidence" value="ECO:0007669"/>
    <property type="project" value="UniProtKB-SubCell"/>
</dbReference>
<feature type="transmembrane region" description="Helical" evidence="13">
    <location>
        <begin position="134"/>
        <end position="152"/>
    </location>
</feature>
<dbReference type="PROSITE" id="PS51257">
    <property type="entry name" value="PROKAR_LIPOPROTEIN"/>
    <property type="match status" value="1"/>
</dbReference>
<keyword evidence="10" id="KW-0406">Ion transport</keyword>
<dbReference type="RefSeq" id="WP_087357051.1">
    <property type="nucleotide sequence ID" value="NZ_JACJKO010000018.1"/>
</dbReference>
<accession>A0A1Y4T5L1</accession>
<dbReference type="InterPro" id="IPR050222">
    <property type="entry name" value="MATE_MdtK"/>
</dbReference>
<feature type="transmembrane region" description="Helical" evidence="13">
    <location>
        <begin position="194"/>
        <end position="218"/>
    </location>
</feature>
<evidence type="ECO:0000256" key="12">
    <source>
        <dbReference type="ARBA" id="ARBA00031636"/>
    </source>
</evidence>
<evidence type="ECO:0000256" key="13">
    <source>
        <dbReference type="SAM" id="Phobius"/>
    </source>
</evidence>
<keyword evidence="8 13" id="KW-0812">Transmembrane</keyword>
<dbReference type="GO" id="GO:0015297">
    <property type="term" value="F:antiporter activity"/>
    <property type="evidence" value="ECO:0007669"/>
    <property type="project" value="UniProtKB-KW"/>
</dbReference>
<feature type="transmembrane region" description="Helical" evidence="13">
    <location>
        <begin position="164"/>
        <end position="188"/>
    </location>
</feature>
<dbReference type="EMBL" id="NFLJ01000003">
    <property type="protein sequence ID" value="OUQ36243.1"/>
    <property type="molecule type" value="Genomic_DNA"/>
</dbReference>
<comment type="function">
    <text evidence="1">Multidrug efflux pump.</text>
</comment>